<evidence type="ECO:0000256" key="6">
    <source>
        <dbReference type="ARBA" id="ARBA00023143"/>
    </source>
</evidence>
<dbReference type="Pfam" id="PF06429">
    <property type="entry name" value="Flg_bbr_C"/>
    <property type="match status" value="1"/>
</dbReference>
<evidence type="ECO:0000256" key="5">
    <source>
        <dbReference type="ARBA" id="ARBA00022525"/>
    </source>
</evidence>
<dbReference type="PANTHER" id="PTHR30033">
    <property type="entry name" value="FLAGELLAR HOOK-ASSOCIATED PROTEIN 1"/>
    <property type="match status" value="1"/>
</dbReference>
<dbReference type="PRINTS" id="PR01005">
    <property type="entry name" value="FLGHOOKAP1"/>
</dbReference>
<dbReference type="Pfam" id="PF21158">
    <property type="entry name" value="flgK_1st_1"/>
    <property type="match status" value="1"/>
</dbReference>
<keyword evidence="11" id="KW-0282">Flagellum</keyword>
<dbReference type="STRING" id="452.Lspi_1391"/>
<dbReference type="GO" id="GO:0044780">
    <property type="term" value="P:bacterial-type flagellum assembly"/>
    <property type="evidence" value="ECO:0007669"/>
    <property type="project" value="InterPro"/>
</dbReference>
<comment type="subcellular location">
    <subcellularLocation>
        <location evidence="1">Bacterial flagellum</location>
    </subcellularLocation>
    <subcellularLocation>
        <location evidence="2">Secreted</location>
    </subcellularLocation>
</comment>
<dbReference type="Pfam" id="PF22638">
    <property type="entry name" value="FlgK_D1"/>
    <property type="match status" value="1"/>
</dbReference>
<dbReference type="NCBIfam" id="TIGR02492">
    <property type="entry name" value="flgK_ends"/>
    <property type="match status" value="1"/>
</dbReference>
<accession>A0A0W0Z3Z7</accession>
<dbReference type="InterPro" id="IPR002371">
    <property type="entry name" value="FlgK"/>
</dbReference>
<sequence length="649" mass="69883">MAGILGIATSGLSAFQRAFEVTGNNIANINNGSYSRQTVIFSQMPSQRFAGSFIGSGVMVSDIQRHSDRFANQQVRDTLTTKTQYDIFYEQASQIDKLLSQDGTSISVSLQSFFNALSQVNDTPDSLSSRDVFLKQTQLLVDQFNTMQQRLDEYQSTNTAQIKEAVEQVNKLTRNIAEVNKQLAGSPDAPELLDQRDELLRQLSGYMEISVIPQGDNSISVSVANGQMLVVGTEQRDMAVNTTSTGQFGTQIVIGNGAGEIDITSYMNSGMLGGMLDFEDNVITPASQLLGQMAIGLATTFNTQHQLGMDMNDQIGKIFFTDYNQQALQLARAVPSSSNTGTGVFSVDISDIGQVQLSDYELRVTNAATNEVTVTRKSDGQSTVLTLTSAPPAPPAGAINLDGMTITVDDLGNLADDDQFMLSPTRGAAGQFQLAISDPREVAFASPVRTQASLSNTGTGSIVLGDIFNTTDVDKEYRIDFISPTQYNLVNVTDSVTTGPFVFTPNSDNTILIPDSVTPSYSVVVSGIPATGDQFTASYNSGGYADNGNGLKLNDIQQSKIFVGDTENLFDRYSGLISSVGGKTYQAKLRSEAADILHQQAVDFRSSKSGVNLDEEAANLLRFEQAYQAAGQLLSVANNMIDVLFAAMR</sequence>
<keyword evidence="6" id="KW-0975">Bacterial flagellum</keyword>
<proteinExistence type="inferred from homology"/>
<gene>
    <name evidence="11" type="primary">flgK</name>
    <name evidence="11" type="ORF">Lspi_1391</name>
</gene>
<dbReference type="InterPro" id="IPR010930">
    <property type="entry name" value="Flg_bb/hook_C_dom"/>
</dbReference>
<protein>
    <recommendedName>
        <fullName evidence="4">Flagellar hook-associated protein 1</fullName>
    </recommendedName>
</protein>
<feature type="domain" description="Flagellar basal body rod protein N-terminal" evidence="7">
    <location>
        <begin position="7"/>
        <end position="30"/>
    </location>
</feature>
<evidence type="ECO:0000313" key="11">
    <source>
        <dbReference type="EMBL" id="KTD63872.1"/>
    </source>
</evidence>
<evidence type="ECO:0000259" key="8">
    <source>
        <dbReference type="Pfam" id="PF06429"/>
    </source>
</evidence>
<keyword evidence="5" id="KW-0964">Secreted</keyword>
<evidence type="ECO:0000256" key="2">
    <source>
        <dbReference type="ARBA" id="ARBA00004613"/>
    </source>
</evidence>
<keyword evidence="12" id="KW-1185">Reference proteome</keyword>
<feature type="domain" description="Flagellar hook-associated protein 1 D2-like" evidence="9">
    <location>
        <begin position="337"/>
        <end position="424"/>
    </location>
</feature>
<evidence type="ECO:0000256" key="4">
    <source>
        <dbReference type="ARBA" id="ARBA00016244"/>
    </source>
</evidence>
<evidence type="ECO:0000313" key="12">
    <source>
        <dbReference type="Proteomes" id="UP000054877"/>
    </source>
</evidence>
<feature type="domain" description="Flagellar hook-associated protein FlgK helical" evidence="10">
    <location>
        <begin position="93"/>
        <end position="320"/>
    </location>
</feature>
<keyword evidence="11" id="KW-0966">Cell projection</keyword>
<keyword evidence="11" id="KW-0969">Cilium</keyword>
<dbReference type="SUPFAM" id="SSF64518">
    <property type="entry name" value="Phase 1 flagellin"/>
    <property type="match status" value="2"/>
</dbReference>
<evidence type="ECO:0000259" key="10">
    <source>
        <dbReference type="Pfam" id="PF22638"/>
    </source>
</evidence>
<dbReference type="InterPro" id="IPR001444">
    <property type="entry name" value="Flag_bb_rod_N"/>
</dbReference>
<dbReference type="InterPro" id="IPR053927">
    <property type="entry name" value="FlgK_helical"/>
</dbReference>
<evidence type="ECO:0000259" key="7">
    <source>
        <dbReference type="Pfam" id="PF00460"/>
    </source>
</evidence>
<comment type="similarity">
    <text evidence="3">Belongs to the flagella basal body rod proteins family.</text>
</comment>
<dbReference type="EMBL" id="LNYX01000014">
    <property type="protein sequence ID" value="KTD63872.1"/>
    <property type="molecule type" value="Genomic_DNA"/>
</dbReference>
<dbReference type="InterPro" id="IPR049119">
    <property type="entry name" value="FlgK_D2-like"/>
</dbReference>
<evidence type="ECO:0000259" key="9">
    <source>
        <dbReference type="Pfam" id="PF21158"/>
    </source>
</evidence>
<evidence type="ECO:0000256" key="3">
    <source>
        <dbReference type="ARBA" id="ARBA00009677"/>
    </source>
</evidence>
<dbReference type="Pfam" id="PF00460">
    <property type="entry name" value="Flg_bb_rod"/>
    <property type="match status" value="1"/>
</dbReference>
<reference evidence="11 12" key="1">
    <citation type="submission" date="2015-11" db="EMBL/GenBank/DDBJ databases">
        <title>Genomic analysis of 38 Legionella species identifies large and diverse effector repertoires.</title>
        <authorList>
            <person name="Burstein D."/>
            <person name="Amaro F."/>
            <person name="Zusman T."/>
            <person name="Lifshitz Z."/>
            <person name="Cohen O."/>
            <person name="Gilbert J.A."/>
            <person name="Pupko T."/>
            <person name="Shuman H.A."/>
            <person name="Segal G."/>
        </authorList>
    </citation>
    <scope>NUCLEOTIDE SEQUENCE [LARGE SCALE GENOMIC DNA]</scope>
    <source>
        <strain evidence="11 12">Mt.St.Helens-9</strain>
    </source>
</reference>
<dbReference type="OrthoDB" id="9802553at2"/>
<dbReference type="GO" id="GO:0005198">
    <property type="term" value="F:structural molecule activity"/>
    <property type="evidence" value="ECO:0007669"/>
    <property type="project" value="InterPro"/>
</dbReference>
<feature type="domain" description="Flagellar basal-body/hook protein C-terminal" evidence="8">
    <location>
        <begin position="607"/>
        <end position="643"/>
    </location>
</feature>
<dbReference type="GO" id="GO:0005576">
    <property type="term" value="C:extracellular region"/>
    <property type="evidence" value="ECO:0007669"/>
    <property type="project" value="UniProtKB-SubCell"/>
</dbReference>
<dbReference type="GO" id="GO:0009424">
    <property type="term" value="C:bacterial-type flagellum hook"/>
    <property type="evidence" value="ECO:0007669"/>
    <property type="project" value="InterPro"/>
</dbReference>
<dbReference type="PANTHER" id="PTHR30033:SF1">
    <property type="entry name" value="FLAGELLAR HOOK-ASSOCIATED PROTEIN 1"/>
    <property type="match status" value="1"/>
</dbReference>
<name>A0A0W0Z3Z7_LEGSP</name>
<dbReference type="PATRIC" id="fig|452.5.peg.1537"/>
<dbReference type="Proteomes" id="UP000054877">
    <property type="component" value="Unassembled WGS sequence"/>
</dbReference>
<evidence type="ECO:0000256" key="1">
    <source>
        <dbReference type="ARBA" id="ARBA00004365"/>
    </source>
</evidence>
<organism evidence="11 12">
    <name type="scientific">Legionella spiritensis</name>
    <dbReference type="NCBI Taxonomy" id="452"/>
    <lineage>
        <taxon>Bacteria</taxon>
        <taxon>Pseudomonadati</taxon>
        <taxon>Pseudomonadota</taxon>
        <taxon>Gammaproteobacteria</taxon>
        <taxon>Legionellales</taxon>
        <taxon>Legionellaceae</taxon>
        <taxon>Legionella</taxon>
    </lineage>
</organism>
<dbReference type="RefSeq" id="WP_058483324.1">
    <property type="nucleotide sequence ID" value="NZ_CAAAII010000021.1"/>
</dbReference>
<dbReference type="AlphaFoldDB" id="A0A0W0Z3Z7"/>
<comment type="caution">
    <text evidence="11">The sequence shown here is derived from an EMBL/GenBank/DDBJ whole genome shotgun (WGS) entry which is preliminary data.</text>
</comment>